<gene>
    <name evidence="21" type="ORF">PMACD_LOCUS12798</name>
</gene>
<dbReference type="Gene3D" id="4.10.60.10">
    <property type="entry name" value="Zinc finger, CCHC-type"/>
    <property type="match status" value="1"/>
</dbReference>
<dbReference type="InterPro" id="IPR000980">
    <property type="entry name" value="SH2"/>
</dbReference>
<dbReference type="PRINTS" id="PR00678">
    <property type="entry name" value="PI3KINASEP85"/>
</dbReference>
<proteinExistence type="predicted"/>
<dbReference type="InterPro" id="IPR032498">
    <property type="entry name" value="PI3K_P85_iSH2"/>
</dbReference>
<evidence type="ECO:0000256" key="8">
    <source>
        <dbReference type="ARBA" id="ARBA00022801"/>
    </source>
</evidence>
<keyword evidence="6" id="KW-0547">Nucleotide-binding</keyword>
<evidence type="ECO:0000313" key="22">
    <source>
        <dbReference type="Proteomes" id="UP000663880"/>
    </source>
</evidence>
<dbReference type="EMBL" id="CAJOBZ010000052">
    <property type="protein sequence ID" value="CAF4918329.1"/>
    <property type="molecule type" value="Genomic_DNA"/>
</dbReference>
<dbReference type="AlphaFoldDB" id="A0A821W9D9"/>
<evidence type="ECO:0000256" key="2">
    <source>
        <dbReference type="ARBA" id="ARBA00022612"/>
    </source>
</evidence>
<keyword evidence="2" id="KW-1188">Viral release from host cell</keyword>
<name>A0A821W9D9_9NEOP</name>
<keyword evidence="22" id="KW-1185">Reference proteome</keyword>
<dbReference type="InterPro" id="IPR001584">
    <property type="entry name" value="Integrase_cat-core"/>
</dbReference>
<dbReference type="InterPro" id="IPR001878">
    <property type="entry name" value="Znf_CCHC"/>
</dbReference>
<reference evidence="21" key="1">
    <citation type="submission" date="2021-02" db="EMBL/GenBank/DDBJ databases">
        <authorList>
            <person name="Steward A R."/>
        </authorList>
    </citation>
    <scope>NUCLEOTIDE SEQUENCE</scope>
</reference>
<keyword evidence="12" id="KW-0695">RNA-directed DNA polymerase</keyword>
<dbReference type="Pfam" id="PF16454">
    <property type="entry name" value="PI3K_P85_iSH2"/>
    <property type="match status" value="1"/>
</dbReference>
<dbReference type="PROSITE" id="PS50001">
    <property type="entry name" value="SH2"/>
    <property type="match status" value="1"/>
</dbReference>
<evidence type="ECO:0000259" key="18">
    <source>
        <dbReference type="PROSITE" id="PS50001"/>
    </source>
</evidence>
<keyword evidence="13" id="KW-0548">Nucleotidyltransferase</keyword>
<keyword evidence="5" id="KW-0479">Metal-binding</keyword>
<protein>
    <recommendedName>
        <fullName evidence="23">Retrovirus-related Pol polyprotein from transposon TNT 1-94</fullName>
    </recommendedName>
</protein>
<dbReference type="Gene3D" id="3.30.505.10">
    <property type="entry name" value="SH2 domain"/>
    <property type="match status" value="1"/>
</dbReference>
<organism evidence="21 22">
    <name type="scientific">Pieris macdunnoughi</name>
    <dbReference type="NCBI Taxonomy" id="345717"/>
    <lineage>
        <taxon>Eukaryota</taxon>
        <taxon>Metazoa</taxon>
        <taxon>Ecdysozoa</taxon>
        <taxon>Arthropoda</taxon>
        <taxon>Hexapoda</taxon>
        <taxon>Insecta</taxon>
        <taxon>Pterygota</taxon>
        <taxon>Neoptera</taxon>
        <taxon>Endopterygota</taxon>
        <taxon>Lepidoptera</taxon>
        <taxon>Glossata</taxon>
        <taxon>Ditrysia</taxon>
        <taxon>Papilionoidea</taxon>
        <taxon>Pieridae</taxon>
        <taxon>Pierinae</taxon>
        <taxon>Pieris</taxon>
    </lineage>
</organism>
<keyword evidence="9" id="KW-0067">ATP-binding</keyword>
<feature type="domain" description="Integrase catalytic" evidence="20">
    <location>
        <begin position="176"/>
        <end position="339"/>
    </location>
</feature>
<feature type="domain" description="CCHC-type" evidence="19">
    <location>
        <begin position="113"/>
        <end position="129"/>
    </location>
</feature>
<keyword evidence="8" id="KW-0378">Hydrolase</keyword>
<dbReference type="InterPro" id="IPR036860">
    <property type="entry name" value="SH2_dom_sf"/>
</dbReference>
<dbReference type="GO" id="GO:0003887">
    <property type="term" value="F:DNA-directed DNA polymerase activity"/>
    <property type="evidence" value="ECO:0007669"/>
    <property type="project" value="UniProtKB-KW"/>
</dbReference>
<evidence type="ECO:0000256" key="17">
    <source>
        <dbReference type="PROSITE-ProRule" id="PRU00191"/>
    </source>
</evidence>
<dbReference type="SUPFAM" id="SSF53098">
    <property type="entry name" value="Ribonuclease H-like"/>
    <property type="match status" value="1"/>
</dbReference>
<dbReference type="InterPro" id="IPR036875">
    <property type="entry name" value="Znf_CCHC_sf"/>
</dbReference>
<evidence type="ECO:0000256" key="11">
    <source>
        <dbReference type="ARBA" id="ARBA00022908"/>
    </source>
</evidence>
<keyword evidence="15" id="KW-0233">DNA recombination</keyword>
<evidence type="ECO:0008006" key="23">
    <source>
        <dbReference type="Google" id="ProtNLM"/>
    </source>
</evidence>
<evidence type="ECO:0000259" key="19">
    <source>
        <dbReference type="PROSITE" id="PS50158"/>
    </source>
</evidence>
<keyword evidence="4" id="KW-0540">Nuclease</keyword>
<dbReference type="Pfam" id="PF00017">
    <property type="entry name" value="SH2"/>
    <property type="match status" value="1"/>
</dbReference>
<evidence type="ECO:0000259" key="20">
    <source>
        <dbReference type="PROSITE" id="PS50994"/>
    </source>
</evidence>
<dbReference type="GO" id="GO:0008270">
    <property type="term" value="F:zinc ion binding"/>
    <property type="evidence" value="ECO:0007669"/>
    <property type="project" value="UniProtKB-KW"/>
</dbReference>
<dbReference type="Pfam" id="PF22936">
    <property type="entry name" value="Pol_BBD"/>
    <property type="match status" value="1"/>
</dbReference>
<keyword evidence="7" id="KW-0255">Endonuclease</keyword>
<keyword evidence="10" id="KW-0460">Magnesium</keyword>
<keyword evidence="3" id="KW-0645">Protease</keyword>
<accession>A0A821W9D9</accession>
<dbReference type="GO" id="GO:0015074">
    <property type="term" value="P:DNA integration"/>
    <property type="evidence" value="ECO:0007669"/>
    <property type="project" value="UniProtKB-KW"/>
</dbReference>
<dbReference type="Proteomes" id="UP000663880">
    <property type="component" value="Unassembled WGS sequence"/>
</dbReference>
<dbReference type="GO" id="GO:0004519">
    <property type="term" value="F:endonuclease activity"/>
    <property type="evidence" value="ECO:0007669"/>
    <property type="project" value="UniProtKB-KW"/>
</dbReference>
<evidence type="ECO:0000256" key="14">
    <source>
        <dbReference type="ARBA" id="ARBA00023113"/>
    </source>
</evidence>
<comment type="function">
    <text evidence="1">The aspartyl protease (PR) mediates the proteolytic cleavages of the Gag and Gag-Pol polyproteins after assembly of the VLP.</text>
</comment>
<dbReference type="Gene3D" id="1.10.287.1490">
    <property type="match status" value="1"/>
</dbReference>
<dbReference type="PANTHER" id="PTHR42648">
    <property type="entry name" value="TRANSPOSASE, PUTATIVE-RELATED"/>
    <property type="match status" value="1"/>
</dbReference>
<dbReference type="GO" id="GO:0005524">
    <property type="term" value="F:ATP binding"/>
    <property type="evidence" value="ECO:0007669"/>
    <property type="project" value="UniProtKB-KW"/>
</dbReference>
<dbReference type="GO" id="GO:0003676">
    <property type="term" value="F:nucleic acid binding"/>
    <property type="evidence" value="ECO:0007669"/>
    <property type="project" value="InterPro"/>
</dbReference>
<dbReference type="InterPro" id="IPR057670">
    <property type="entry name" value="SH3_retrovirus"/>
</dbReference>
<keyword evidence="16" id="KW-0863">Zinc-finger</keyword>
<feature type="domain" description="SH2" evidence="18">
    <location>
        <begin position="518"/>
        <end position="621"/>
    </location>
</feature>
<sequence>MAQYVTQIVETGQRLRGTGFSITDEWIGALMLAGLTEKYAPMIMAIEHSGIEVSADIVKTKLVYMCADDYVGTTSGSESAFIAKGRHRLKSGNTKSGHINRQSDTTQPIKIIKCYKCKQTGHYKNQCAQSDNTKRKQTNAFSAVFLSGNFNKNSRHIDSGASKHMTANKDNLTNVSQQQETKEIIIANQTRVSVLCSGDVNIVTVVNGEEYDVTVTDVLYVPNLNTNLLTRMVENQKEKKVKVLQTDNGGEFYSREFGSYLNKQGIVHQRTNAYTPEQNGLCERMNRSVVEKARCLIYDAGLEKKFWAEAVNTSVYLRNRSVVTGLNNKTPYEVWTGQKPNLSHLRIFGSVVMVHIPKERRLKWDKKANKLIFGGYAEKTKGYRVYDPVTNIVTISRDVVVKESPNQNMLEIPLECKHPVEVTEQENDYEKIESSFSKADCGDETYVPESEVSVSTSNDKSFDTVSDPGEITLGEALNGPESQFWRASMKEELKSFRENEAWEVMDRPKQATVVKCKWVLKKKVDSDDNIRYHARDDPNEKLRDSCDGTFLVRNASNKDGGYTLTVRNGTNKLIKIYNQDGRYGLCEPYEFNSVVDLVRFYREYSLAHCNSSLDIKLMYPLSRHQENEGGENINDDTLEISYKDIHKKFVLRTRDYNERSKKYLRLREEVKFKRQTLDAFKETVKVCEEHLKLQEKMQAEAQPHEKNDLIENNRQLISRVNSLKQARCQHHNILRETVESNLLFEREITKLKSEDINLYKIKDRYKVWLQKSGKTEEYLQALEDDNIISKYLQNTK</sequence>
<evidence type="ECO:0000256" key="13">
    <source>
        <dbReference type="ARBA" id="ARBA00022932"/>
    </source>
</evidence>
<evidence type="ECO:0000256" key="15">
    <source>
        <dbReference type="ARBA" id="ARBA00023172"/>
    </source>
</evidence>
<dbReference type="Pfam" id="PF25597">
    <property type="entry name" value="SH3_retrovirus"/>
    <property type="match status" value="1"/>
</dbReference>
<evidence type="ECO:0000256" key="4">
    <source>
        <dbReference type="ARBA" id="ARBA00022722"/>
    </source>
</evidence>
<keyword evidence="16" id="KW-0862">Zinc</keyword>
<dbReference type="InterPro" id="IPR039537">
    <property type="entry name" value="Retrotran_Ty1/copia-like"/>
</dbReference>
<keyword evidence="14" id="KW-0917">Virion maturation</keyword>
<dbReference type="SUPFAM" id="SSF57756">
    <property type="entry name" value="Retrovirus zinc finger-like domains"/>
    <property type="match status" value="1"/>
</dbReference>
<evidence type="ECO:0000313" key="21">
    <source>
        <dbReference type="EMBL" id="CAF4918329.1"/>
    </source>
</evidence>
<dbReference type="GO" id="GO:0008233">
    <property type="term" value="F:peptidase activity"/>
    <property type="evidence" value="ECO:0007669"/>
    <property type="project" value="UniProtKB-KW"/>
</dbReference>
<keyword evidence="13" id="KW-0808">Transferase</keyword>
<dbReference type="OrthoDB" id="413361at2759"/>
<evidence type="ECO:0000256" key="16">
    <source>
        <dbReference type="PROSITE-ProRule" id="PRU00047"/>
    </source>
</evidence>
<keyword evidence="11" id="KW-0229">DNA integration</keyword>
<dbReference type="GO" id="GO:0006508">
    <property type="term" value="P:proteolysis"/>
    <property type="evidence" value="ECO:0007669"/>
    <property type="project" value="UniProtKB-KW"/>
</dbReference>
<dbReference type="PROSITE" id="PS50158">
    <property type="entry name" value="ZF_CCHC"/>
    <property type="match status" value="1"/>
</dbReference>
<dbReference type="GO" id="GO:0006310">
    <property type="term" value="P:DNA recombination"/>
    <property type="evidence" value="ECO:0007669"/>
    <property type="project" value="UniProtKB-KW"/>
</dbReference>
<keyword evidence="13" id="KW-0239">DNA-directed DNA polymerase</keyword>
<evidence type="ECO:0000256" key="12">
    <source>
        <dbReference type="ARBA" id="ARBA00022918"/>
    </source>
</evidence>
<evidence type="ECO:0000256" key="1">
    <source>
        <dbReference type="ARBA" id="ARBA00002180"/>
    </source>
</evidence>
<dbReference type="InterPro" id="IPR012337">
    <property type="entry name" value="RNaseH-like_sf"/>
</dbReference>
<evidence type="ECO:0000256" key="6">
    <source>
        <dbReference type="ARBA" id="ARBA00022741"/>
    </source>
</evidence>
<dbReference type="Gene3D" id="3.30.420.10">
    <property type="entry name" value="Ribonuclease H-like superfamily/Ribonuclease H"/>
    <property type="match status" value="1"/>
</dbReference>
<dbReference type="InterPro" id="IPR054722">
    <property type="entry name" value="PolX-like_BBD"/>
</dbReference>
<evidence type="ECO:0000256" key="3">
    <source>
        <dbReference type="ARBA" id="ARBA00022670"/>
    </source>
</evidence>
<dbReference type="PANTHER" id="PTHR42648:SF11">
    <property type="entry name" value="TRANSPOSON TY4-P GAG-POL POLYPROTEIN"/>
    <property type="match status" value="1"/>
</dbReference>
<evidence type="ECO:0000256" key="9">
    <source>
        <dbReference type="ARBA" id="ARBA00022840"/>
    </source>
</evidence>
<dbReference type="SUPFAM" id="SSF55550">
    <property type="entry name" value="SH2 domain"/>
    <property type="match status" value="1"/>
</dbReference>
<dbReference type="CDD" id="cd12923">
    <property type="entry name" value="iSH2_PI3K_IA_R"/>
    <property type="match status" value="1"/>
</dbReference>
<dbReference type="InterPro" id="IPR036397">
    <property type="entry name" value="RNaseH_sf"/>
</dbReference>
<dbReference type="GO" id="GO:0003964">
    <property type="term" value="F:RNA-directed DNA polymerase activity"/>
    <property type="evidence" value="ECO:0007669"/>
    <property type="project" value="UniProtKB-KW"/>
</dbReference>
<keyword evidence="17" id="KW-0727">SH2 domain</keyword>
<dbReference type="SMART" id="SM00343">
    <property type="entry name" value="ZnF_C2HC"/>
    <property type="match status" value="1"/>
</dbReference>
<dbReference type="Pfam" id="PF00098">
    <property type="entry name" value="zf-CCHC"/>
    <property type="match status" value="1"/>
</dbReference>
<evidence type="ECO:0000256" key="7">
    <source>
        <dbReference type="ARBA" id="ARBA00022759"/>
    </source>
</evidence>
<evidence type="ECO:0000256" key="5">
    <source>
        <dbReference type="ARBA" id="ARBA00022723"/>
    </source>
</evidence>
<comment type="caution">
    <text evidence="21">The sequence shown here is derived from an EMBL/GenBank/DDBJ whole genome shotgun (WGS) entry which is preliminary data.</text>
</comment>
<dbReference type="SMART" id="SM00252">
    <property type="entry name" value="SH2"/>
    <property type="match status" value="1"/>
</dbReference>
<evidence type="ECO:0000256" key="10">
    <source>
        <dbReference type="ARBA" id="ARBA00022842"/>
    </source>
</evidence>
<dbReference type="PROSITE" id="PS50994">
    <property type="entry name" value="INTEGRASE"/>
    <property type="match status" value="1"/>
</dbReference>